<organism evidence="2">
    <name type="scientific">Graphocephala atropunctata</name>
    <dbReference type="NCBI Taxonomy" id="36148"/>
    <lineage>
        <taxon>Eukaryota</taxon>
        <taxon>Metazoa</taxon>
        <taxon>Ecdysozoa</taxon>
        <taxon>Arthropoda</taxon>
        <taxon>Hexapoda</taxon>
        <taxon>Insecta</taxon>
        <taxon>Pterygota</taxon>
        <taxon>Neoptera</taxon>
        <taxon>Paraneoptera</taxon>
        <taxon>Hemiptera</taxon>
        <taxon>Auchenorrhyncha</taxon>
        <taxon>Membracoidea</taxon>
        <taxon>Cicadellidae</taxon>
        <taxon>Cicadellinae</taxon>
        <taxon>Cicadellini</taxon>
        <taxon>Graphocephala</taxon>
    </lineage>
</organism>
<evidence type="ECO:0000313" key="2">
    <source>
        <dbReference type="EMBL" id="JAT18628.1"/>
    </source>
</evidence>
<dbReference type="InterPro" id="IPR006020">
    <property type="entry name" value="PTB/PI_dom"/>
</dbReference>
<reference evidence="2" key="1">
    <citation type="submission" date="2015-11" db="EMBL/GenBank/DDBJ databases">
        <title>De novo transcriptome assembly of four potential Pierce s Disease insect vectors from Arizona vineyards.</title>
        <authorList>
            <person name="Tassone E.E."/>
        </authorList>
    </citation>
    <scope>NUCLEOTIDE SEQUENCE</scope>
</reference>
<sequence length="182" mass="19731">MSGGSSQDSVGFFAQEELPETFTVKYLGHAESRGLWGIKNTRGPVDTLVALAKQPGAALPILKLTVSRAGCTLGTGVSSRHYPIDTVSYGVQDLVYTRVFSMIVVQDKGNSGNSDRSPFQCHAFVCESRQAARKVTYCLATAFQEYSRSIRANETGPKRFAIDLRSPEDLEAELKASDSSEA</sequence>
<dbReference type="Gene3D" id="2.30.29.30">
    <property type="entry name" value="Pleckstrin-homology domain (PH domain)/Phosphotyrosine-binding domain (PTB)"/>
    <property type="match status" value="1"/>
</dbReference>
<evidence type="ECO:0000259" key="1">
    <source>
        <dbReference type="Pfam" id="PF14719"/>
    </source>
</evidence>
<dbReference type="EMBL" id="GEBQ01010773">
    <property type="protein sequence ID" value="JAT29204.1"/>
    <property type="molecule type" value="Transcribed_RNA"/>
</dbReference>
<protein>
    <recommendedName>
        <fullName evidence="1">PID domain-containing protein</fullName>
    </recommendedName>
</protein>
<feature type="domain" description="PID" evidence="1">
    <location>
        <begin position="21"/>
        <end position="151"/>
    </location>
</feature>
<gene>
    <name evidence="2" type="ORF">g.22003</name>
    <name evidence="3" type="ORF">g.22004</name>
</gene>
<dbReference type="InterPro" id="IPR011993">
    <property type="entry name" value="PH-like_dom_sf"/>
</dbReference>
<proteinExistence type="predicted"/>
<dbReference type="EMBL" id="GEBQ01021349">
    <property type="protein sequence ID" value="JAT18628.1"/>
    <property type="molecule type" value="Transcribed_RNA"/>
</dbReference>
<dbReference type="Pfam" id="PF14719">
    <property type="entry name" value="PID_2"/>
    <property type="match status" value="1"/>
</dbReference>
<evidence type="ECO:0000313" key="3">
    <source>
        <dbReference type="EMBL" id="JAT29204.1"/>
    </source>
</evidence>
<dbReference type="PANTHER" id="PTHR11232">
    <property type="entry name" value="PHOSPHOTYROSINE INTERACTION DOMAIN-CONTAINING FAMILY MEMBER"/>
    <property type="match status" value="1"/>
</dbReference>
<dbReference type="SUPFAM" id="SSF50729">
    <property type="entry name" value="PH domain-like"/>
    <property type="match status" value="1"/>
</dbReference>
<accession>A0A1B6L4J0</accession>
<dbReference type="PANTHER" id="PTHR11232:SF57">
    <property type="entry name" value="RE46159P"/>
    <property type="match status" value="1"/>
</dbReference>
<dbReference type="InterPro" id="IPR051133">
    <property type="entry name" value="Adapter_Engulfment-Domain"/>
</dbReference>
<name>A0A1B6L4J0_9HEMI</name>
<dbReference type="AlphaFoldDB" id="A0A1B6L4J0"/>